<dbReference type="Gene3D" id="3.30.710.10">
    <property type="entry name" value="Potassium Channel Kv1.1, Chain A"/>
    <property type="match status" value="1"/>
</dbReference>
<keyword evidence="3" id="KW-1185">Reference proteome</keyword>
<dbReference type="PANTHER" id="PTHR11145:SF8">
    <property type="entry name" value="RE57120P"/>
    <property type="match status" value="1"/>
</dbReference>
<dbReference type="Pfam" id="PF07534">
    <property type="entry name" value="TLD"/>
    <property type="match status" value="1"/>
</dbReference>
<dbReference type="SUPFAM" id="SSF54695">
    <property type="entry name" value="POZ domain"/>
    <property type="match status" value="1"/>
</dbReference>
<dbReference type="InterPro" id="IPR011333">
    <property type="entry name" value="SKP1/BTB/POZ_sf"/>
</dbReference>
<dbReference type="Proteomes" id="UP001159427">
    <property type="component" value="Unassembled WGS sequence"/>
</dbReference>
<evidence type="ECO:0000313" key="3">
    <source>
        <dbReference type="Proteomes" id="UP001159427"/>
    </source>
</evidence>
<dbReference type="InterPro" id="IPR003131">
    <property type="entry name" value="T1-type_BTB"/>
</dbReference>
<dbReference type="EMBL" id="CALNXI010000038">
    <property type="protein sequence ID" value="CAH3016289.1"/>
    <property type="molecule type" value="Genomic_DNA"/>
</dbReference>
<organism evidence="2 3">
    <name type="scientific">Porites evermanni</name>
    <dbReference type="NCBI Taxonomy" id="104178"/>
    <lineage>
        <taxon>Eukaryota</taxon>
        <taxon>Metazoa</taxon>
        <taxon>Cnidaria</taxon>
        <taxon>Anthozoa</taxon>
        <taxon>Hexacorallia</taxon>
        <taxon>Scleractinia</taxon>
        <taxon>Fungiina</taxon>
        <taxon>Poritidae</taxon>
        <taxon>Porites</taxon>
    </lineage>
</organism>
<gene>
    <name evidence="2" type="ORF">PEVE_00027597</name>
</gene>
<dbReference type="SMART" id="SM00584">
    <property type="entry name" value="TLDc"/>
    <property type="match status" value="1"/>
</dbReference>
<reference evidence="2 3" key="1">
    <citation type="submission" date="2022-05" db="EMBL/GenBank/DDBJ databases">
        <authorList>
            <consortium name="Genoscope - CEA"/>
            <person name="William W."/>
        </authorList>
    </citation>
    <scope>NUCLEOTIDE SEQUENCE [LARGE SCALE GENOMIC DNA]</scope>
</reference>
<sequence length="432" mass="48101">SGIHKKDPNSFLFSLVNPNGLKPTKMALIPGKEEYAIYCSSGNYPIFGSCNSGYYDLSLGSSPTSSNNCSSHLNNSYRCPEGQSYQTFLAGNYAFYVSEIEVFAFENSEAVDEVNRHIKKVFEILESEKVKLSKEMEAFDAVAKKLKSVHFSKMLKLNVGGKVFDTSLETMKSDPGSMLYAMFSGRFDSKPAEDGCYFIDRDGTHFRLILNYLRSGQLVLPEDKILRRELLTEAEFYQIKGIIDEMKVSPFENSSILSVEHRQILASWLKGTLTSACHTYSLIYRASRDGWAASNFHSCCDRKGPTVTVIRCGNYIFGGYTEQYWEGNGTYKKAPASFLFSLVNPNGLEPSMMSLIQGKEGSAIHCYSSYGPTFGDGPDLRIVNAPNSNSCSANLNNTYQLPTGQNAGTFLTGNSSFTLNEMEVFRFENIYA</sequence>
<accession>A0ABN8LK59</accession>
<evidence type="ECO:0000313" key="2">
    <source>
        <dbReference type="EMBL" id="CAH3016289.1"/>
    </source>
</evidence>
<evidence type="ECO:0000259" key="1">
    <source>
        <dbReference type="PROSITE" id="PS51886"/>
    </source>
</evidence>
<protein>
    <recommendedName>
        <fullName evidence="1">TLDc domain-containing protein</fullName>
    </recommendedName>
</protein>
<comment type="caution">
    <text evidence="2">The sequence shown here is derived from an EMBL/GenBank/DDBJ whole genome shotgun (WGS) entry which is preliminary data.</text>
</comment>
<feature type="domain" description="TLDc" evidence="1">
    <location>
        <begin position="255"/>
        <end position="428"/>
    </location>
</feature>
<dbReference type="InterPro" id="IPR006571">
    <property type="entry name" value="TLDc_dom"/>
</dbReference>
<dbReference type="PANTHER" id="PTHR11145">
    <property type="entry name" value="BTB/POZ DOMAIN-CONTAINING ADAPTER FOR CUL3-MEDIATED RHOA DEGRADATION PROTEIN FAMILY MEMBER"/>
    <property type="match status" value="1"/>
</dbReference>
<name>A0ABN8LK59_9CNID</name>
<feature type="non-terminal residue" evidence="2">
    <location>
        <position position="1"/>
    </location>
</feature>
<dbReference type="InterPro" id="IPR000210">
    <property type="entry name" value="BTB/POZ_dom"/>
</dbReference>
<dbReference type="PROSITE" id="PS51886">
    <property type="entry name" value="TLDC"/>
    <property type="match status" value="1"/>
</dbReference>
<dbReference type="SMART" id="SM00225">
    <property type="entry name" value="BTB"/>
    <property type="match status" value="1"/>
</dbReference>
<dbReference type="Pfam" id="PF02214">
    <property type="entry name" value="BTB_2"/>
    <property type="match status" value="1"/>
</dbReference>
<dbReference type="InterPro" id="IPR045068">
    <property type="entry name" value="BACURD1-3"/>
</dbReference>
<proteinExistence type="predicted"/>